<proteinExistence type="predicted"/>
<feature type="domain" description="HTH luxR-type" evidence="4">
    <location>
        <begin position="833"/>
        <end position="898"/>
    </location>
</feature>
<dbReference type="InterPro" id="IPR027417">
    <property type="entry name" value="P-loop_NTPase"/>
</dbReference>
<protein>
    <submittedName>
        <fullName evidence="5">DNA-binding CsgD family transcriptional regulator</fullName>
    </submittedName>
</protein>
<dbReference type="InterPro" id="IPR016032">
    <property type="entry name" value="Sig_transdc_resp-reg_C-effctor"/>
</dbReference>
<dbReference type="InterPro" id="IPR000792">
    <property type="entry name" value="Tscrpt_reg_LuxR_C"/>
</dbReference>
<accession>A0A7W7FV21</accession>
<comment type="caution">
    <text evidence="5">The sequence shown here is derived from an EMBL/GenBank/DDBJ whole genome shotgun (WGS) entry which is preliminary data.</text>
</comment>
<dbReference type="PROSITE" id="PS50043">
    <property type="entry name" value="HTH_LUXR_2"/>
    <property type="match status" value="1"/>
</dbReference>
<dbReference type="GO" id="GO:0006355">
    <property type="term" value="P:regulation of DNA-templated transcription"/>
    <property type="evidence" value="ECO:0007669"/>
    <property type="project" value="InterPro"/>
</dbReference>
<dbReference type="Pfam" id="PF00196">
    <property type="entry name" value="GerE"/>
    <property type="match status" value="1"/>
</dbReference>
<dbReference type="PRINTS" id="PR00038">
    <property type="entry name" value="HTHLUXR"/>
</dbReference>
<evidence type="ECO:0000256" key="1">
    <source>
        <dbReference type="ARBA" id="ARBA00022741"/>
    </source>
</evidence>
<dbReference type="GO" id="GO:0005524">
    <property type="term" value="F:ATP binding"/>
    <property type="evidence" value="ECO:0007669"/>
    <property type="project" value="UniProtKB-KW"/>
</dbReference>
<dbReference type="SUPFAM" id="SSF46894">
    <property type="entry name" value="C-terminal effector domain of the bipartite response regulators"/>
    <property type="match status" value="1"/>
</dbReference>
<evidence type="ECO:0000256" key="3">
    <source>
        <dbReference type="SAM" id="Coils"/>
    </source>
</evidence>
<dbReference type="EMBL" id="JACHMH010000001">
    <property type="protein sequence ID" value="MBB4679956.1"/>
    <property type="molecule type" value="Genomic_DNA"/>
</dbReference>
<evidence type="ECO:0000259" key="4">
    <source>
        <dbReference type="PROSITE" id="PS50043"/>
    </source>
</evidence>
<dbReference type="Gene3D" id="3.40.50.300">
    <property type="entry name" value="P-loop containing nucleotide triphosphate hydrolases"/>
    <property type="match status" value="1"/>
</dbReference>
<dbReference type="PANTHER" id="PTHR16305:SF35">
    <property type="entry name" value="TRANSCRIPTIONAL ACTIVATOR DOMAIN"/>
    <property type="match status" value="1"/>
</dbReference>
<dbReference type="SUPFAM" id="SSF52540">
    <property type="entry name" value="P-loop containing nucleoside triphosphate hydrolases"/>
    <property type="match status" value="1"/>
</dbReference>
<dbReference type="GO" id="GO:0005737">
    <property type="term" value="C:cytoplasm"/>
    <property type="evidence" value="ECO:0007669"/>
    <property type="project" value="TreeGrafter"/>
</dbReference>
<dbReference type="PROSITE" id="PS00622">
    <property type="entry name" value="HTH_LUXR_1"/>
    <property type="match status" value="1"/>
</dbReference>
<dbReference type="AlphaFoldDB" id="A0A7W7FV21"/>
<dbReference type="PANTHER" id="PTHR16305">
    <property type="entry name" value="TESTICULAR SOLUBLE ADENYLYL CYCLASE"/>
    <property type="match status" value="1"/>
</dbReference>
<dbReference type="Pfam" id="PF13191">
    <property type="entry name" value="AAA_16"/>
    <property type="match status" value="1"/>
</dbReference>
<dbReference type="SMART" id="SM00421">
    <property type="entry name" value="HTH_LUXR"/>
    <property type="match status" value="1"/>
</dbReference>
<dbReference type="GO" id="GO:0004016">
    <property type="term" value="F:adenylate cyclase activity"/>
    <property type="evidence" value="ECO:0007669"/>
    <property type="project" value="TreeGrafter"/>
</dbReference>
<evidence type="ECO:0000256" key="2">
    <source>
        <dbReference type="ARBA" id="ARBA00022840"/>
    </source>
</evidence>
<keyword evidence="2" id="KW-0067">ATP-binding</keyword>
<keyword evidence="6" id="KW-1185">Reference proteome</keyword>
<keyword evidence="3" id="KW-0175">Coiled coil</keyword>
<dbReference type="InterPro" id="IPR041664">
    <property type="entry name" value="AAA_16"/>
</dbReference>
<name>A0A7W7FV21_9PSEU</name>
<sequence length="899" mass="95064">MSLIGRQAELEHLAGLIEDIQHRGGALLLSGAPGAGKTALLAEVRTHCASAGVRVLAANGVQSEQQVPFAGLHQVLYPVRTGLNGLPAGQRAALGTALGLADGAAPEVCLVGLAVVNLLAETATTAPLAVLLDDVQWLDQASQEVLSFVARRLCSEPAVLIATHRAGEPSALTSAGLPERVLDRLSAEAAAALLDRVAPGLPAPARARVLDQAEGNPLALTELPSTATESSPLALTPRLEQAFAARADALPAATRHCLLIAALHEHGALAEILAAAGLQPEAGVAALRPAVTAGLITLDSEVIEFRHPLVRSAIAQSAELGSRQAAHLALAEVLSGQPDRRAWHRAAATLGPDEQVAADLEATADRAQRRGGVAAAISALERAAHLSADPADRVRRLLRAGELAVDSGHRDTVDRVLAELRALPLTARQRSLAAWLPSAFDDGVSEGAAGPGELLTLVEQVLADGDLDLAMRIFWGTAMRCFWVEPGSAVRARIIAVADRLPLPAHDPLLVAITAYVAPIDRGDVVVARLRELAAEGSGDPIAYRYLSSAALQVGALTESARFSAAAQPGLRSEGKLALVARALAVQAWSCVRLGDLLTAAPAAEEAAQLARETRQPYMYGLARAVQAEISALRGEYEQAETLAAEAEQVGLAAAARPVLAKVQLARGIAALGAGRYADAFLALRRVHDPADPAYQLALRCYLLPELAEAGLRCDQADEVRKIVADLEAAALSTSSPALTIGLRYARAVLATDDRAESLFRTALEADLTRWPLERGRLQLAFGEWLRRQRRPADSRPYLRAARETFDALGMPGWSERARRDLRATGEASPEHREDAYHDLTAHELNIARLAAEGLTNREIGERLYLSHRTVSTHLHRIFPKLGITSRTELGAALQPTPA</sequence>
<evidence type="ECO:0000313" key="5">
    <source>
        <dbReference type="EMBL" id="MBB4679956.1"/>
    </source>
</evidence>
<dbReference type="Gene3D" id="1.10.10.10">
    <property type="entry name" value="Winged helix-like DNA-binding domain superfamily/Winged helix DNA-binding domain"/>
    <property type="match status" value="1"/>
</dbReference>
<evidence type="ECO:0000313" key="6">
    <source>
        <dbReference type="Proteomes" id="UP000533598"/>
    </source>
</evidence>
<keyword evidence="5" id="KW-0238">DNA-binding</keyword>
<dbReference type="CDD" id="cd06170">
    <property type="entry name" value="LuxR_C_like"/>
    <property type="match status" value="1"/>
</dbReference>
<gene>
    <name evidence="5" type="ORF">HNR67_006074</name>
</gene>
<feature type="coiled-coil region" evidence="3">
    <location>
        <begin position="623"/>
        <end position="650"/>
    </location>
</feature>
<reference evidence="5 6" key="1">
    <citation type="submission" date="2020-08" db="EMBL/GenBank/DDBJ databases">
        <title>Sequencing the genomes of 1000 actinobacteria strains.</title>
        <authorList>
            <person name="Klenk H.-P."/>
        </authorList>
    </citation>
    <scope>NUCLEOTIDE SEQUENCE [LARGE SCALE GENOMIC DNA]</scope>
    <source>
        <strain evidence="5 6">DSM 44230</strain>
    </source>
</reference>
<dbReference type="Proteomes" id="UP000533598">
    <property type="component" value="Unassembled WGS sequence"/>
</dbReference>
<dbReference type="GO" id="GO:0003677">
    <property type="term" value="F:DNA binding"/>
    <property type="evidence" value="ECO:0007669"/>
    <property type="project" value="UniProtKB-KW"/>
</dbReference>
<keyword evidence="1" id="KW-0547">Nucleotide-binding</keyword>
<dbReference type="InterPro" id="IPR036388">
    <property type="entry name" value="WH-like_DNA-bd_sf"/>
</dbReference>
<organism evidence="5 6">
    <name type="scientific">Crossiella cryophila</name>
    <dbReference type="NCBI Taxonomy" id="43355"/>
    <lineage>
        <taxon>Bacteria</taxon>
        <taxon>Bacillati</taxon>
        <taxon>Actinomycetota</taxon>
        <taxon>Actinomycetes</taxon>
        <taxon>Pseudonocardiales</taxon>
        <taxon>Pseudonocardiaceae</taxon>
        <taxon>Crossiella</taxon>
    </lineage>
</organism>
<dbReference type="RefSeq" id="WP_185005639.1">
    <property type="nucleotide sequence ID" value="NZ_BAAAUI010000017.1"/>
</dbReference>